<reference evidence="2" key="1">
    <citation type="submission" date="2016-03" db="EMBL/GenBank/DDBJ databases">
        <authorList>
            <person name="Devillers H."/>
        </authorList>
    </citation>
    <scope>NUCLEOTIDE SEQUENCE [LARGE SCALE GENOMIC DNA]</scope>
</reference>
<evidence type="ECO:0000313" key="2">
    <source>
        <dbReference type="Proteomes" id="UP000190831"/>
    </source>
</evidence>
<evidence type="ECO:0000313" key="1">
    <source>
        <dbReference type="EMBL" id="SCW01639.1"/>
    </source>
</evidence>
<dbReference type="Proteomes" id="UP000190831">
    <property type="component" value="Chromosome E"/>
</dbReference>
<dbReference type="AlphaFoldDB" id="A0A1G4MCN6"/>
<dbReference type="OMA" id="GGHTFIF"/>
<keyword evidence="2" id="KW-1185">Reference proteome</keyword>
<protein>
    <submittedName>
        <fullName evidence="1">LAFE_0E04060g1_1</fullName>
    </submittedName>
</protein>
<dbReference type="OrthoDB" id="4029988at2759"/>
<gene>
    <name evidence="1" type="ORF">LAFE_0E04060G</name>
</gene>
<organism evidence="1 2">
    <name type="scientific">Lachancea fermentati</name>
    <name type="common">Zygosaccharomyces fermentati</name>
    <dbReference type="NCBI Taxonomy" id="4955"/>
    <lineage>
        <taxon>Eukaryota</taxon>
        <taxon>Fungi</taxon>
        <taxon>Dikarya</taxon>
        <taxon>Ascomycota</taxon>
        <taxon>Saccharomycotina</taxon>
        <taxon>Saccharomycetes</taxon>
        <taxon>Saccharomycetales</taxon>
        <taxon>Saccharomycetaceae</taxon>
        <taxon>Lachancea</taxon>
    </lineage>
</organism>
<dbReference type="EMBL" id="LT598488">
    <property type="protein sequence ID" value="SCW01639.1"/>
    <property type="molecule type" value="Genomic_DNA"/>
</dbReference>
<proteinExistence type="predicted"/>
<accession>A0A1G4MCN6</accession>
<dbReference type="Pfam" id="PF17315">
    <property type="entry name" value="FMP23"/>
    <property type="match status" value="1"/>
</dbReference>
<dbReference type="InterPro" id="IPR035283">
    <property type="entry name" value="Fmp23"/>
</dbReference>
<sequence>MSMRTFYRSFSTTLALASKSISNRVIIPPSSPFNGPVQKSEYKQLPLDSDFIEKSYNELEQFSTDFLQKHLKKSYSDFENHPDQLVFELEKYIELHVIPRHSVSSGQMVNTGNRVLPMVYCKSMSDKLVIERFLDFCNGVKLTLRLNGGHTCIFDILLQGKAAFDQFEKRNASN</sequence>
<name>A0A1G4MCN6_LACFM</name>